<dbReference type="InterPro" id="IPR019821">
    <property type="entry name" value="Kinesin_motor_CS"/>
</dbReference>
<feature type="domain" description="Kinesin motor" evidence="13">
    <location>
        <begin position="9"/>
        <end position="384"/>
    </location>
</feature>
<name>S9UEV2_9TRYP</name>
<gene>
    <name evidence="14" type="ORF">STCU_04599</name>
</gene>
<evidence type="ECO:0000256" key="5">
    <source>
        <dbReference type="ARBA" id="ARBA00022840"/>
    </source>
</evidence>
<dbReference type="GO" id="GO:0005524">
    <property type="term" value="F:ATP binding"/>
    <property type="evidence" value="ECO:0007669"/>
    <property type="project" value="UniProtKB-UniRule"/>
</dbReference>
<keyword evidence="4 9" id="KW-0547">Nucleotide-binding</keyword>
<sequence>MGPRSEKQRVNVSVRVRPLDKREKTIAEDGTLVVKADTVRAVITVTEPSPSRKTDRSAAKLTESDFQFDNVFWSLEEPDASGAAPASQEDVFQAIGLPLVKHAFDGFNSCLFAYGQTGSGKTYTMMGADVNALGGEGAGVTPRICLEIFHRKGVAEAAGHSRWTVSLGYVEVYNERVSDLIAERRRGAKTTEEVFLEVREHPTRGAFIDGQRFVEVNSLTDVVKYIEVGNAARHTAATKMNERSSRSHAIVMLLLREERTMTTKTGETITTAGMSSRMNLVDLAGSERVAQSQVEGQQFKEATHINLSLTTLGRVIDMLADMAKKGGKSQVMVPPYRESKLTFILKDSLGGNSKTFMVAAVSPSEVNYDETLSTLRYASRARDIVNVAQVNEDPRARRIRELEDQMALMRGDMSNRDPAYVKDLESKLSLLEAEAQKRAADLQALEKEREQSQVQERLLRATEAEKDALAKRAAALQQETADSRRQASEMEALNRRLREEQAQRERELLEENARKDAALSSIRRTKDAEIESGRQQLERTLQALERERAERQTAADAIREHQQRLTAALADGRQSTEERHRLQQQNAALATELERLSAEAKERDQLLRQLARAQQEAEEREEEIAALGAALETMELKYHAVVFFFLSLLEMSTSFEDTLREQSTLQEGCQHQCEVANLETLLEGKANAMQLLNAEAARLSELHALKDTECASLRNELAASKATSGDLERELADLTQARQALEQDKQALGEQADAEQERD</sequence>
<reference evidence="14 15" key="1">
    <citation type="journal article" date="2013" name="PLoS ONE">
        <title>Predicting the Proteins of Angomonas deanei, Strigomonas culicis and Their Respective Endosymbionts Reveals New Aspects of the Trypanosomatidae Family.</title>
        <authorList>
            <person name="Motta M.C."/>
            <person name="Martins A.C."/>
            <person name="de Souza S.S."/>
            <person name="Catta-Preta C.M."/>
            <person name="Silva R."/>
            <person name="Klein C.C."/>
            <person name="de Almeida L.G."/>
            <person name="de Lima Cunha O."/>
            <person name="Ciapina L.P."/>
            <person name="Brocchi M."/>
            <person name="Colabardini A.C."/>
            <person name="de Araujo Lima B."/>
            <person name="Machado C.R."/>
            <person name="de Almeida Soares C.M."/>
            <person name="Probst C.M."/>
            <person name="de Menezes C.B."/>
            <person name="Thompson C.E."/>
            <person name="Bartholomeu D.C."/>
            <person name="Gradia D.F."/>
            <person name="Pavoni D.P."/>
            <person name="Grisard E.C."/>
            <person name="Fantinatti-Garboggini F."/>
            <person name="Marchini F.K."/>
            <person name="Rodrigues-Luiz G.F."/>
            <person name="Wagner G."/>
            <person name="Goldman G.H."/>
            <person name="Fietto J.L."/>
            <person name="Elias M.C."/>
            <person name="Goldman M.H."/>
            <person name="Sagot M.F."/>
            <person name="Pereira M."/>
            <person name="Stoco P.H."/>
            <person name="de Mendonca-Neto R.P."/>
            <person name="Teixeira S.M."/>
            <person name="Maciel T.E."/>
            <person name="de Oliveira Mendes T.A."/>
            <person name="Urmenyi T.P."/>
            <person name="de Souza W."/>
            <person name="Schenkman S."/>
            <person name="de Vasconcelos A.T."/>
        </authorList>
    </citation>
    <scope>NUCLEOTIDE SEQUENCE [LARGE SCALE GENOMIC DNA]</scope>
</reference>
<dbReference type="PANTHER" id="PTHR47117">
    <property type="entry name" value="STAR-RELATED LIPID TRANSFER PROTEIN 9"/>
    <property type="match status" value="1"/>
</dbReference>
<dbReference type="Gene3D" id="3.40.850.10">
    <property type="entry name" value="Kinesin motor domain"/>
    <property type="match status" value="1"/>
</dbReference>
<dbReference type="Proteomes" id="UP000015354">
    <property type="component" value="Unassembled WGS sequence"/>
</dbReference>
<keyword evidence="6 11" id="KW-0175">Coiled coil</keyword>
<evidence type="ECO:0000256" key="11">
    <source>
        <dbReference type="SAM" id="Coils"/>
    </source>
</evidence>
<dbReference type="PROSITE" id="PS50067">
    <property type="entry name" value="KINESIN_MOTOR_2"/>
    <property type="match status" value="1"/>
</dbReference>
<dbReference type="PRINTS" id="PR00380">
    <property type="entry name" value="KINESINHEAVY"/>
</dbReference>
<dbReference type="GO" id="GO:0007018">
    <property type="term" value="P:microtubule-based movement"/>
    <property type="evidence" value="ECO:0007669"/>
    <property type="project" value="InterPro"/>
</dbReference>
<evidence type="ECO:0000256" key="4">
    <source>
        <dbReference type="ARBA" id="ARBA00022741"/>
    </source>
</evidence>
<dbReference type="PANTHER" id="PTHR47117:SF5">
    <property type="entry name" value="KINESIN-LIKE PROTEIN KIF14"/>
    <property type="match status" value="1"/>
</dbReference>
<feature type="region of interest" description="Disordered" evidence="12">
    <location>
        <begin position="470"/>
        <end position="491"/>
    </location>
</feature>
<feature type="compositionally biased region" description="Basic and acidic residues" evidence="12">
    <location>
        <begin position="481"/>
        <end position="491"/>
    </location>
</feature>
<organism evidence="14 15">
    <name type="scientific">Strigomonas culicis</name>
    <dbReference type="NCBI Taxonomy" id="28005"/>
    <lineage>
        <taxon>Eukaryota</taxon>
        <taxon>Discoba</taxon>
        <taxon>Euglenozoa</taxon>
        <taxon>Kinetoplastea</taxon>
        <taxon>Metakinetoplastina</taxon>
        <taxon>Trypanosomatida</taxon>
        <taxon>Trypanosomatidae</taxon>
        <taxon>Strigomonadinae</taxon>
        <taxon>Strigomonas</taxon>
    </lineage>
</organism>
<dbReference type="SUPFAM" id="SSF52540">
    <property type="entry name" value="P-loop containing nucleoside triphosphate hydrolases"/>
    <property type="match status" value="1"/>
</dbReference>
<dbReference type="InterPro" id="IPR027417">
    <property type="entry name" value="P-loop_NTPase"/>
</dbReference>
<dbReference type="OrthoDB" id="278495at2759"/>
<evidence type="ECO:0000256" key="6">
    <source>
        <dbReference type="ARBA" id="ARBA00023054"/>
    </source>
</evidence>
<dbReference type="PROSITE" id="PS00411">
    <property type="entry name" value="KINESIN_MOTOR_1"/>
    <property type="match status" value="1"/>
</dbReference>
<keyword evidence="15" id="KW-1185">Reference proteome</keyword>
<dbReference type="GO" id="GO:0003777">
    <property type="term" value="F:microtubule motor activity"/>
    <property type="evidence" value="ECO:0007669"/>
    <property type="project" value="InterPro"/>
</dbReference>
<feature type="coiled-coil region" evidence="11">
    <location>
        <begin position="675"/>
        <end position="758"/>
    </location>
</feature>
<proteinExistence type="inferred from homology"/>
<evidence type="ECO:0000256" key="12">
    <source>
        <dbReference type="SAM" id="MobiDB-lite"/>
    </source>
</evidence>
<comment type="caution">
    <text evidence="14">The sequence shown here is derived from an EMBL/GenBank/DDBJ whole genome shotgun (WGS) entry which is preliminary data.</text>
</comment>
<keyword evidence="2" id="KW-0963">Cytoplasm</keyword>
<evidence type="ECO:0000256" key="8">
    <source>
        <dbReference type="ARBA" id="ARBA00023212"/>
    </source>
</evidence>
<evidence type="ECO:0000259" key="13">
    <source>
        <dbReference type="PROSITE" id="PS50067"/>
    </source>
</evidence>
<keyword evidence="8" id="KW-0206">Cytoskeleton</keyword>
<evidence type="ECO:0000313" key="15">
    <source>
        <dbReference type="Proteomes" id="UP000015354"/>
    </source>
</evidence>
<comment type="subcellular location">
    <subcellularLocation>
        <location evidence="1">Cytoplasm</location>
        <location evidence="1">Cytoskeleton</location>
    </subcellularLocation>
</comment>
<dbReference type="EMBL" id="ATMH01004599">
    <property type="protein sequence ID" value="EPY29352.1"/>
    <property type="molecule type" value="Genomic_DNA"/>
</dbReference>
<keyword evidence="5 9" id="KW-0067">ATP-binding</keyword>
<keyword evidence="7 9" id="KW-0505">Motor protein</keyword>
<protein>
    <recommendedName>
        <fullName evidence="10">Kinesin-like protein</fullName>
    </recommendedName>
</protein>
<comment type="similarity">
    <text evidence="9 10">Belongs to the TRAFAC class myosin-kinesin ATPase superfamily. Kinesin family.</text>
</comment>
<evidence type="ECO:0000256" key="7">
    <source>
        <dbReference type="ARBA" id="ARBA00023175"/>
    </source>
</evidence>
<dbReference type="AlphaFoldDB" id="S9UEV2"/>
<evidence type="ECO:0000313" key="14">
    <source>
        <dbReference type="EMBL" id="EPY29352.1"/>
    </source>
</evidence>
<keyword evidence="3 10" id="KW-0493">Microtubule</keyword>
<dbReference type="GO" id="GO:0008017">
    <property type="term" value="F:microtubule binding"/>
    <property type="evidence" value="ECO:0007669"/>
    <property type="project" value="InterPro"/>
</dbReference>
<evidence type="ECO:0000256" key="3">
    <source>
        <dbReference type="ARBA" id="ARBA00022701"/>
    </source>
</evidence>
<evidence type="ECO:0000256" key="2">
    <source>
        <dbReference type="ARBA" id="ARBA00022490"/>
    </source>
</evidence>
<dbReference type="InterPro" id="IPR036961">
    <property type="entry name" value="Kinesin_motor_dom_sf"/>
</dbReference>
<dbReference type="SMART" id="SM00129">
    <property type="entry name" value="KISc"/>
    <property type="match status" value="1"/>
</dbReference>
<accession>S9UEV2</accession>
<evidence type="ECO:0000256" key="10">
    <source>
        <dbReference type="RuleBase" id="RU000394"/>
    </source>
</evidence>
<dbReference type="Pfam" id="PF00225">
    <property type="entry name" value="Kinesin"/>
    <property type="match status" value="1"/>
</dbReference>
<dbReference type="InterPro" id="IPR001752">
    <property type="entry name" value="Kinesin_motor_dom"/>
</dbReference>
<evidence type="ECO:0000256" key="1">
    <source>
        <dbReference type="ARBA" id="ARBA00004245"/>
    </source>
</evidence>
<dbReference type="FunFam" id="3.40.850.10:FF:000042">
    <property type="entry name" value="Kinesin family member 14"/>
    <property type="match status" value="1"/>
</dbReference>
<dbReference type="GO" id="GO:0005874">
    <property type="term" value="C:microtubule"/>
    <property type="evidence" value="ECO:0007669"/>
    <property type="project" value="UniProtKB-KW"/>
</dbReference>
<evidence type="ECO:0000256" key="9">
    <source>
        <dbReference type="PROSITE-ProRule" id="PRU00283"/>
    </source>
</evidence>
<feature type="binding site" evidence="9">
    <location>
        <begin position="115"/>
        <end position="122"/>
    </location>
    <ligand>
        <name>ATP</name>
        <dbReference type="ChEBI" id="CHEBI:30616"/>
    </ligand>
</feature>